<feature type="domain" description="C2H2-type" evidence="9">
    <location>
        <begin position="215"/>
        <end position="237"/>
    </location>
</feature>
<dbReference type="FunFam" id="3.30.160.60:FF:000688">
    <property type="entry name" value="zinc finger protein 197 isoform X1"/>
    <property type="match status" value="1"/>
</dbReference>
<dbReference type="FunFam" id="3.30.160.60:FF:000870">
    <property type="entry name" value="zinc finger protein 197 isoform X1"/>
    <property type="match status" value="1"/>
</dbReference>
<feature type="domain" description="C2H2-type" evidence="9">
    <location>
        <begin position="187"/>
        <end position="214"/>
    </location>
</feature>
<gene>
    <name evidence="10" type="ORF">LSINAPIS_LOCUS11900</name>
</gene>
<evidence type="ECO:0000256" key="5">
    <source>
        <dbReference type="ARBA" id="ARBA00022833"/>
    </source>
</evidence>
<feature type="domain" description="C2H2-type" evidence="9">
    <location>
        <begin position="337"/>
        <end position="364"/>
    </location>
</feature>
<evidence type="ECO:0000256" key="2">
    <source>
        <dbReference type="ARBA" id="ARBA00022723"/>
    </source>
</evidence>
<dbReference type="SMART" id="SM00355">
    <property type="entry name" value="ZnF_C2H2"/>
    <property type="match status" value="5"/>
</dbReference>
<dbReference type="SUPFAM" id="SSF57667">
    <property type="entry name" value="beta-beta-alpha zinc fingers"/>
    <property type="match status" value="3"/>
</dbReference>
<reference evidence="10 11" key="1">
    <citation type="submission" date="2017-07" db="EMBL/GenBank/DDBJ databases">
        <authorList>
            <person name="Talla V."/>
            <person name="Backstrom N."/>
        </authorList>
    </citation>
    <scope>NUCLEOTIDE SEQUENCE [LARGE SCALE GENOMIC DNA]</scope>
</reference>
<evidence type="ECO:0000256" key="8">
    <source>
        <dbReference type="SAM" id="MobiDB-lite"/>
    </source>
</evidence>
<evidence type="ECO:0000313" key="11">
    <source>
        <dbReference type="Proteomes" id="UP000324832"/>
    </source>
</evidence>
<dbReference type="Pfam" id="PF00096">
    <property type="entry name" value="zf-C2H2"/>
    <property type="match status" value="4"/>
</dbReference>
<dbReference type="PROSITE" id="PS50157">
    <property type="entry name" value="ZINC_FINGER_C2H2_2"/>
    <property type="match status" value="4"/>
</dbReference>
<feature type="domain" description="C2H2-type" evidence="9">
    <location>
        <begin position="159"/>
        <end position="186"/>
    </location>
</feature>
<feature type="region of interest" description="Disordered" evidence="8">
    <location>
        <begin position="106"/>
        <end position="126"/>
    </location>
</feature>
<dbReference type="GO" id="GO:0030674">
    <property type="term" value="F:protein-macromolecule adaptor activity"/>
    <property type="evidence" value="ECO:0007669"/>
    <property type="project" value="UniProtKB-ARBA"/>
</dbReference>
<dbReference type="PROSITE" id="PS00028">
    <property type="entry name" value="ZINC_FINGER_C2H2_1"/>
    <property type="match status" value="4"/>
</dbReference>
<dbReference type="InterPro" id="IPR050826">
    <property type="entry name" value="Krueppel_C2H2_ZnFinger"/>
</dbReference>
<proteinExistence type="predicted"/>
<keyword evidence="4 7" id="KW-0863">Zinc-finger</keyword>
<evidence type="ECO:0000256" key="6">
    <source>
        <dbReference type="ARBA" id="ARBA00023242"/>
    </source>
</evidence>
<dbReference type="GO" id="GO:0005634">
    <property type="term" value="C:nucleus"/>
    <property type="evidence" value="ECO:0007669"/>
    <property type="project" value="UniProtKB-SubCell"/>
</dbReference>
<evidence type="ECO:0000259" key="9">
    <source>
        <dbReference type="PROSITE" id="PS50157"/>
    </source>
</evidence>
<dbReference type="PANTHER" id="PTHR24377">
    <property type="entry name" value="IP01015P-RELATED"/>
    <property type="match status" value="1"/>
</dbReference>
<sequence length="394" mass="45086">MENGDTKLEITVEAEIKRKTGKKIVSAGSKEIASNRPTDVKLNMINGQAKYVVNQNIKEGTRNNSKSNPTKMAASLQLLKKINMKERNCILSEHIYEKISKTEDSFHTSNKETQNQSINPNNVDNSHTPEQGHSCIICGESCTCSTFLERHNNTDKKPYSCNICSKSFTNPVSLKRHTRSHSHEKPYSCNVCGKGFTVSCNLKNHKNAHSEEIPYSCNICGKTFLYPNGLKEHKTIHNIICKDIIEHIQMRSRIDVMVALNVYNIIMYKNEGKNEFDDVKNGLHVEAEIKRKTGKKIVIQNIDGVGNMYHETKQNIKQELWVEIEVERQELPGEKRHSCDVCGKSFYEYGNMKLHKKIHAEKQLFIETILFIIITFKKKIVNKCIIMVVRVSNK</sequence>
<feature type="compositionally biased region" description="Polar residues" evidence="8">
    <location>
        <begin position="111"/>
        <end position="126"/>
    </location>
</feature>
<keyword evidence="6" id="KW-0539">Nucleus</keyword>
<dbReference type="FunFam" id="3.30.160.60:FF:001927">
    <property type="entry name" value="Zinc finger protein 1184"/>
    <property type="match status" value="1"/>
</dbReference>
<evidence type="ECO:0000256" key="7">
    <source>
        <dbReference type="PROSITE-ProRule" id="PRU00042"/>
    </source>
</evidence>
<accession>A0A5E4QWG8</accession>
<dbReference type="FunFam" id="3.30.160.60:FF:000110">
    <property type="entry name" value="Zinc finger protein-like"/>
    <property type="match status" value="1"/>
</dbReference>
<protein>
    <recommendedName>
        <fullName evidence="9">C2H2-type domain-containing protein</fullName>
    </recommendedName>
</protein>
<comment type="subcellular location">
    <subcellularLocation>
        <location evidence="1">Nucleus</location>
    </subcellularLocation>
</comment>
<dbReference type="EMBL" id="FZQP02005388">
    <property type="protein sequence ID" value="VVD01489.1"/>
    <property type="molecule type" value="Genomic_DNA"/>
</dbReference>
<evidence type="ECO:0000256" key="4">
    <source>
        <dbReference type="ARBA" id="ARBA00022771"/>
    </source>
</evidence>
<keyword evidence="2" id="KW-0479">Metal-binding</keyword>
<evidence type="ECO:0000313" key="10">
    <source>
        <dbReference type="EMBL" id="VVD01489.1"/>
    </source>
</evidence>
<keyword evidence="5" id="KW-0862">Zinc</keyword>
<keyword evidence="11" id="KW-1185">Reference proteome</keyword>
<dbReference type="Gene3D" id="3.30.160.60">
    <property type="entry name" value="Classic Zinc Finger"/>
    <property type="match status" value="4"/>
</dbReference>
<evidence type="ECO:0000256" key="3">
    <source>
        <dbReference type="ARBA" id="ARBA00022737"/>
    </source>
</evidence>
<evidence type="ECO:0000256" key="1">
    <source>
        <dbReference type="ARBA" id="ARBA00004123"/>
    </source>
</evidence>
<dbReference type="InterPro" id="IPR013087">
    <property type="entry name" value="Znf_C2H2_type"/>
</dbReference>
<dbReference type="Proteomes" id="UP000324832">
    <property type="component" value="Unassembled WGS sequence"/>
</dbReference>
<dbReference type="InterPro" id="IPR036236">
    <property type="entry name" value="Znf_C2H2_sf"/>
</dbReference>
<name>A0A5E4QWG8_9NEOP</name>
<dbReference type="GO" id="GO:0008270">
    <property type="term" value="F:zinc ion binding"/>
    <property type="evidence" value="ECO:0007669"/>
    <property type="project" value="UniProtKB-KW"/>
</dbReference>
<organism evidence="10 11">
    <name type="scientific">Leptidea sinapis</name>
    <dbReference type="NCBI Taxonomy" id="189913"/>
    <lineage>
        <taxon>Eukaryota</taxon>
        <taxon>Metazoa</taxon>
        <taxon>Ecdysozoa</taxon>
        <taxon>Arthropoda</taxon>
        <taxon>Hexapoda</taxon>
        <taxon>Insecta</taxon>
        <taxon>Pterygota</taxon>
        <taxon>Neoptera</taxon>
        <taxon>Endopterygota</taxon>
        <taxon>Lepidoptera</taxon>
        <taxon>Glossata</taxon>
        <taxon>Ditrysia</taxon>
        <taxon>Papilionoidea</taxon>
        <taxon>Pieridae</taxon>
        <taxon>Dismorphiinae</taxon>
        <taxon>Leptidea</taxon>
    </lineage>
</organism>
<keyword evidence="3" id="KW-0677">Repeat</keyword>
<dbReference type="AlphaFoldDB" id="A0A5E4QWG8"/>